<keyword evidence="6 10" id="KW-0067">ATP-binding</keyword>
<evidence type="ECO:0000256" key="2">
    <source>
        <dbReference type="ARBA" id="ARBA00022527"/>
    </source>
</evidence>
<dbReference type="EC" id="2.7.11.1" evidence="1"/>
<evidence type="ECO:0000259" key="12">
    <source>
        <dbReference type="PROSITE" id="PS50011"/>
    </source>
</evidence>
<dbReference type="GO" id="GO:0005524">
    <property type="term" value="F:ATP binding"/>
    <property type="evidence" value="ECO:0007669"/>
    <property type="project" value="UniProtKB-UniRule"/>
</dbReference>
<keyword evidence="4 10" id="KW-0547">Nucleotide-binding</keyword>
<dbReference type="GO" id="GO:0005737">
    <property type="term" value="C:cytoplasm"/>
    <property type="evidence" value="ECO:0007669"/>
    <property type="project" value="TreeGrafter"/>
</dbReference>
<dbReference type="InterPro" id="IPR011009">
    <property type="entry name" value="Kinase-like_dom_sf"/>
</dbReference>
<protein>
    <recommendedName>
        <fullName evidence="1">non-specific serine/threonine protein kinase</fullName>
        <ecNumber evidence="1">2.7.11.1</ecNumber>
    </recommendedName>
</protein>
<feature type="region of interest" description="Disordered" evidence="11">
    <location>
        <begin position="39"/>
        <end position="60"/>
    </location>
</feature>
<comment type="catalytic activity">
    <reaction evidence="9">
        <text>L-seryl-[protein] + ATP = O-phospho-L-seryl-[protein] + ADP + H(+)</text>
        <dbReference type="Rhea" id="RHEA:17989"/>
        <dbReference type="Rhea" id="RHEA-COMP:9863"/>
        <dbReference type="Rhea" id="RHEA-COMP:11604"/>
        <dbReference type="ChEBI" id="CHEBI:15378"/>
        <dbReference type="ChEBI" id="CHEBI:29999"/>
        <dbReference type="ChEBI" id="CHEBI:30616"/>
        <dbReference type="ChEBI" id="CHEBI:83421"/>
        <dbReference type="ChEBI" id="CHEBI:456216"/>
        <dbReference type="EC" id="2.7.11.1"/>
    </reaction>
</comment>
<name>A0AAW5ZQE4_RALSL</name>
<reference evidence="13" key="1">
    <citation type="submission" date="2021-09" db="EMBL/GenBank/DDBJ databases">
        <title>Genomic analysis of Ralstonia spp.</title>
        <authorList>
            <person name="Aburjaile F."/>
            <person name="Ariute J.C."/>
            <person name="Pais A.K.L."/>
            <person name="Albuquerque G.M.R."/>
            <person name="Silva A.M.F."/>
            <person name="Brenig B."/>
            <person name="Azevedo V."/>
            <person name="Matiuzzi M."/>
            <person name="Ramos R."/>
            <person name="Goes-Neto A."/>
            <person name="Soares S."/>
            <person name="Iseppon A.M.B."/>
            <person name="Souza E."/>
            <person name="Gama M."/>
        </authorList>
    </citation>
    <scope>NUCLEOTIDE SEQUENCE</scope>
    <source>
        <strain evidence="13">CCRMRs91</strain>
    </source>
</reference>
<dbReference type="Proteomes" id="UP001144050">
    <property type="component" value="Unassembled WGS sequence"/>
</dbReference>
<dbReference type="SUPFAM" id="SSF51905">
    <property type="entry name" value="FAD/NAD(P)-binding domain"/>
    <property type="match status" value="1"/>
</dbReference>
<evidence type="ECO:0000256" key="4">
    <source>
        <dbReference type="ARBA" id="ARBA00022741"/>
    </source>
</evidence>
<dbReference type="InterPro" id="IPR008271">
    <property type="entry name" value="Ser/Thr_kinase_AS"/>
</dbReference>
<dbReference type="GO" id="GO:0016491">
    <property type="term" value="F:oxidoreductase activity"/>
    <property type="evidence" value="ECO:0007669"/>
    <property type="project" value="UniProtKB-KW"/>
</dbReference>
<feature type="domain" description="Protein kinase" evidence="12">
    <location>
        <begin position="633"/>
        <end position="933"/>
    </location>
</feature>
<dbReference type="Pfam" id="PF01266">
    <property type="entry name" value="DAO"/>
    <property type="match status" value="1"/>
</dbReference>
<comment type="catalytic activity">
    <reaction evidence="8">
        <text>L-threonyl-[protein] + ATP = O-phospho-L-threonyl-[protein] + ADP + H(+)</text>
        <dbReference type="Rhea" id="RHEA:46608"/>
        <dbReference type="Rhea" id="RHEA-COMP:11060"/>
        <dbReference type="Rhea" id="RHEA-COMP:11605"/>
        <dbReference type="ChEBI" id="CHEBI:15378"/>
        <dbReference type="ChEBI" id="CHEBI:30013"/>
        <dbReference type="ChEBI" id="CHEBI:30616"/>
        <dbReference type="ChEBI" id="CHEBI:61977"/>
        <dbReference type="ChEBI" id="CHEBI:456216"/>
        <dbReference type="EC" id="2.7.11.1"/>
    </reaction>
</comment>
<keyword evidence="2" id="KW-0723">Serine/threonine-protein kinase</keyword>
<dbReference type="PROSITE" id="PS00108">
    <property type="entry name" value="PROTEIN_KINASE_ST"/>
    <property type="match status" value="1"/>
</dbReference>
<dbReference type="PANTHER" id="PTHR24361:SF433">
    <property type="entry name" value="PROTEIN KINASE DOMAIN-CONTAINING PROTEIN"/>
    <property type="match status" value="1"/>
</dbReference>
<dbReference type="AlphaFoldDB" id="A0AAW5ZQE4"/>
<evidence type="ECO:0000256" key="11">
    <source>
        <dbReference type="SAM" id="MobiDB-lite"/>
    </source>
</evidence>
<proteinExistence type="predicted"/>
<evidence type="ECO:0000313" key="14">
    <source>
        <dbReference type="Proteomes" id="UP001144050"/>
    </source>
</evidence>
<dbReference type="Gene3D" id="1.10.510.10">
    <property type="entry name" value="Transferase(Phosphotransferase) domain 1"/>
    <property type="match status" value="1"/>
</dbReference>
<evidence type="ECO:0000256" key="7">
    <source>
        <dbReference type="ARBA" id="ARBA00023002"/>
    </source>
</evidence>
<accession>A0AAW5ZQE4</accession>
<evidence type="ECO:0000256" key="1">
    <source>
        <dbReference type="ARBA" id="ARBA00012513"/>
    </source>
</evidence>
<evidence type="ECO:0000256" key="5">
    <source>
        <dbReference type="ARBA" id="ARBA00022777"/>
    </source>
</evidence>
<dbReference type="InterPro" id="IPR017441">
    <property type="entry name" value="Protein_kinase_ATP_BS"/>
</dbReference>
<dbReference type="SUPFAM" id="SSF56112">
    <property type="entry name" value="Protein kinase-like (PK-like)"/>
    <property type="match status" value="1"/>
</dbReference>
<evidence type="ECO:0000256" key="8">
    <source>
        <dbReference type="ARBA" id="ARBA00047899"/>
    </source>
</evidence>
<dbReference type="Pfam" id="PF00069">
    <property type="entry name" value="Pkinase"/>
    <property type="match status" value="1"/>
</dbReference>
<dbReference type="GO" id="GO:0004674">
    <property type="term" value="F:protein serine/threonine kinase activity"/>
    <property type="evidence" value="ECO:0007669"/>
    <property type="project" value="UniProtKB-KW"/>
</dbReference>
<keyword evidence="3" id="KW-0808">Transferase</keyword>
<dbReference type="InterPro" id="IPR000719">
    <property type="entry name" value="Prot_kinase_dom"/>
</dbReference>
<evidence type="ECO:0000256" key="3">
    <source>
        <dbReference type="ARBA" id="ARBA00022679"/>
    </source>
</evidence>
<gene>
    <name evidence="13" type="ORF">LBW59_16270</name>
</gene>
<evidence type="ECO:0000256" key="6">
    <source>
        <dbReference type="ARBA" id="ARBA00022840"/>
    </source>
</evidence>
<sequence>MQRNDSATKKSGYYSNIYFLFVMPISACKSSGSTPIIINGDTQISSSPKAPGKQSIKDPRLETNPLLSNLRRRATSGAHPETNGALRIKAAPFLTVPKSLDAYTVDSSIPYQFKPSKIAIIGGGLTGVISALKLRSLGHEVSLYEANDDICLEASKIPAHCYGAPGYCHLPKDEQVEIFRSGLAFAKLFPQAISLRPTIFAIHQNDRVRVTNDKSGRFRTIDDLKNSVKLAENEYKKAVESDPKNEVFGPTGKYQSGYTREQVQALPNQPLTGTPESNDEWVANWAHEMSEDALSKLQYPVFLVKEPEINMLRFRELARSALGELGVDTHIGEAVNDLASQAGKPGIMINQSHFDYAVNCSGAESGTHDDKREAVSERTVIVKGAGVASLPSPIDVMPQMYIMGAPMVHVSPFENGSAVINVTTPECTYVENGEARSKETRSQVELSEHMRSVMTSAGKGPHLYRTNNMISELGKLMPRMFGGAPEAFLGGHVCTVGSSDQRGTSIASVTDNALTIIAPKATSAVTLDLAGKISTASRFNVHLPLKQEGDLQIRMDQDVLADKAAAKAKKMGLPVGMSRVLDRQPGRAGQSGRIASEFILPQGAEKMATGDVFDAAFRDRSGRKHVVIDGTAYAQDRRLGSGFGGEAFIYRDPAASHEIVVKEYFRLRSQASPGDMDVNPPKDAGKRAELAQIQMQDFMIEKSAFDALATHPAAKNIAHALRAGTVDGRFTIVMPYFRGGSVRDLCKNLDKAVEDGIISVGQRRDSALYIMQGMLNGMKHLSPILIHRDLKPDNVLLHIEKERDGTRVLIPKIADFGTSTLGTSSDVPVVTTPQYKSPEYLRAEQQGRGQHTPAQDVWSAGISLHELLTGHRPFEGELPKDEHVIYDAIQNYASGNTEILPADRSKAADLVRTMLNPGSDRATPAELLDHEAFHGIDEKECQKILSLVHQS</sequence>
<dbReference type="SMART" id="SM00220">
    <property type="entry name" value="S_TKc"/>
    <property type="match status" value="1"/>
</dbReference>
<evidence type="ECO:0000256" key="10">
    <source>
        <dbReference type="PROSITE-ProRule" id="PRU10141"/>
    </source>
</evidence>
<dbReference type="EMBL" id="JAIVFG010000027">
    <property type="protein sequence ID" value="MDB0572317.1"/>
    <property type="molecule type" value="Genomic_DNA"/>
</dbReference>
<keyword evidence="7" id="KW-0560">Oxidoreductase</keyword>
<evidence type="ECO:0000313" key="13">
    <source>
        <dbReference type="EMBL" id="MDB0572317.1"/>
    </source>
</evidence>
<keyword evidence="5" id="KW-0418">Kinase</keyword>
<dbReference type="PANTHER" id="PTHR24361">
    <property type="entry name" value="MITOGEN-ACTIVATED KINASE KINASE KINASE"/>
    <property type="match status" value="1"/>
</dbReference>
<dbReference type="InterPro" id="IPR006076">
    <property type="entry name" value="FAD-dep_OxRdtase"/>
</dbReference>
<organism evidence="13 14">
    <name type="scientific">Ralstonia solanacearum</name>
    <name type="common">Pseudomonas solanacearum</name>
    <dbReference type="NCBI Taxonomy" id="305"/>
    <lineage>
        <taxon>Bacteria</taxon>
        <taxon>Pseudomonadati</taxon>
        <taxon>Pseudomonadota</taxon>
        <taxon>Betaproteobacteria</taxon>
        <taxon>Burkholderiales</taxon>
        <taxon>Burkholderiaceae</taxon>
        <taxon>Ralstonia</taxon>
        <taxon>Ralstonia solanacearum species complex</taxon>
    </lineage>
</organism>
<dbReference type="PROSITE" id="PS50011">
    <property type="entry name" value="PROTEIN_KINASE_DOM"/>
    <property type="match status" value="1"/>
</dbReference>
<evidence type="ECO:0000256" key="9">
    <source>
        <dbReference type="ARBA" id="ARBA00048679"/>
    </source>
</evidence>
<dbReference type="InterPro" id="IPR036188">
    <property type="entry name" value="FAD/NAD-bd_sf"/>
</dbReference>
<feature type="binding site" evidence="10">
    <location>
        <position position="662"/>
    </location>
    <ligand>
        <name>ATP</name>
        <dbReference type="ChEBI" id="CHEBI:30616"/>
    </ligand>
</feature>
<feature type="compositionally biased region" description="Polar residues" evidence="11">
    <location>
        <begin position="39"/>
        <end position="48"/>
    </location>
</feature>
<dbReference type="PROSITE" id="PS00107">
    <property type="entry name" value="PROTEIN_KINASE_ATP"/>
    <property type="match status" value="1"/>
</dbReference>
<dbReference type="InterPro" id="IPR053235">
    <property type="entry name" value="Ser_Thr_kinase"/>
</dbReference>
<dbReference type="RefSeq" id="WP_271656861.1">
    <property type="nucleotide sequence ID" value="NZ_JAIVFG010000027.1"/>
</dbReference>
<comment type="caution">
    <text evidence="13">The sequence shown here is derived from an EMBL/GenBank/DDBJ whole genome shotgun (WGS) entry which is preliminary data.</text>
</comment>
<dbReference type="Gene3D" id="3.50.50.60">
    <property type="entry name" value="FAD/NAD(P)-binding domain"/>
    <property type="match status" value="1"/>
</dbReference>